<proteinExistence type="predicted"/>
<dbReference type="PANTHER" id="PTHR35525:SF3">
    <property type="entry name" value="BLL6575 PROTEIN"/>
    <property type="match status" value="1"/>
</dbReference>
<organism evidence="2 3">
    <name type="scientific">Psychromicrobium silvestre</name>
    <dbReference type="NCBI Taxonomy" id="1645614"/>
    <lineage>
        <taxon>Bacteria</taxon>
        <taxon>Bacillati</taxon>
        <taxon>Actinomycetota</taxon>
        <taxon>Actinomycetes</taxon>
        <taxon>Micrococcales</taxon>
        <taxon>Micrococcaceae</taxon>
        <taxon>Psychromicrobium</taxon>
    </lineage>
</organism>
<protein>
    <submittedName>
        <fullName evidence="2">Putative RNA-binding Zn ribbon-like protein</fullName>
    </submittedName>
</protein>
<evidence type="ECO:0000259" key="1">
    <source>
        <dbReference type="Pfam" id="PF11706"/>
    </source>
</evidence>
<dbReference type="InterPro" id="IPR023286">
    <property type="entry name" value="ABATE_dom_sf"/>
</dbReference>
<dbReference type="SUPFAM" id="SSF160904">
    <property type="entry name" value="Jann2411-like"/>
    <property type="match status" value="1"/>
</dbReference>
<gene>
    <name evidence="2" type="ORF">FHU41_002249</name>
</gene>
<dbReference type="EMBL" id="JACBYQ010000002">
    <property type="protein sequence ID" value="NYE95999.1"/>
    <property type="molecule type" value="Genomic_DNA"/>
</dbReference>
<dbReference type="RefSeq" id="WP_179389712.1">
    <property type="nucleotide sequence ID" value="NZ_JACBYQ010000002.1"/>
</dbReference>
<keyword evidence="3" id="KW-1185">Reference proteome</keyword>
<dbReference type="Pfam" id="PF11706">
    <property type="entry name" value="zf-CGNR"/>
    <property type="match status" value="1"/>
</dbReference>
<sequence>MLFAPDTESALRSAVALVNTLPSIHSGQQDRLETPADLDRFVEQEQFSGARTHDAAELAAVQALRPPLRELWLASEEGAVERVNAILQGAKALPQLIKHDGLDWHLHATSQQAPLAERMAVEAAMAMVDVIRSQELDRLRICAASDCADVLIDLSKNRSRRFCDTGNCANRAHVAAYRARKAAD</sequence>
<accession>A0A7Y9LUV6</accession>
<dbReference type="PANTHER" id="PTHR35525">
    <property type="entry name" value="BLL6575 PROTEIN"/>
    <property type="match status" value="1"/>
</dbReference>
<dbReference type="InterPro" id="IPR010852">
    <property type="entry name" value="ABATE"/>
</dbReference>
<feature type="domain" description="Zinc finger CGNR" evidence="1">
    <location>
        <begin position="138"/>
        <end position="181"/>
    </location>
</feature>
<evidence type="ECO:0000313" key="2">
    <source>
        <dbReference type="EMBL" id="NYE95999.1"/>
    </source>
</evidence>
<dbReference type="AlphaFoldDB" id="A0A7Y9LUV6"/>
<dbReference type="Gene3D" id="1.10.3300.10">
    <property type="entry name" value="Jann2411-like domain"/>
    <property type="match status" value="1"/>
</dbReference>
<dbReference type="InterPro" id="IPR021005">
    <property type="entry name" value="Znf_CGNR"/>
</dbReference>
<dbReference type="Proteomes" id="UP000521748">
    <property type="component" value="Unassembled WGS sequence"/>
</dbReference>
<dbReference type="Pfam" id="PF07336">
    <property type="entry name" value="ABATE"/>
    <property type="match status" value="1"/>
</dbReference>
<evidence type="ECO:0000313" key="3">
    <source>
        <dbReference type="Proteomes" id="UP000521748"/>
    </source>
</evidence>
<name>A0A7Y9LUV6_9MICC</name>
<reference evidence="2 3" key="1">
    <citation type="submission" date="2020-07" db="EMBL/GenBank/DDBJ databases">
        <title>Sequencing the genomes of 1000 actinobacteria strains.</title>
        <authorList>
            <person name="Klenk H.-P."/>
        </authorList>
    </citation>
    <scope>NUCLEOTIDE SEQUENCE [LARGE SCALE GENOMIC DNA]</scope>
    <source>
        <strain evidence="2 3">DSM 102047</strain>
    </source>
</reference>
<comment type="caution">
    <text evidence="2">The sequence shown here is derived from an EMBL/GenBank/DDBJ whole genome shotgun (WGS) entry which is preliminary data.</text>
</comment>